<comment type="caution">
    <text evidence="2">The sequence shown here is derived from an EMBL/GenBank/DDBJ whole genome shotgun (WGS) entry which is preliminary data.</text>
</comment>
<dbReference type="Proteomes" id="UP000664554">
    <property type="component" value="Unassembled WGS sequence"/>
</dbReference>
<accession>A0ABS3NN87</accession>
<name>A0ABS3NN87_9GAMM</name>
<sequence length="90" mass="10330">MKQKQVFVLNVVGKIAMRVLAIGLALISGFWLVMASNMGPAYLPEVGDGCLDMWIRMTFLAVGLLIWFLTAIWLIWSMFRYGYHLFRSIK</sequence>
<feature type="transmembrane region" description="Helical" evidence="1">
    <location>
        <begin position="7"/>
        <end position="33"/>
    </location>
</feature>
<evidence type="ECO:0000313" key="3">
    <source>
        <dbReference type="Proteomes" id="UP000664554"/>
    </source>
</evidence>
<reference evidence="2 3" key="1">
    <citation type="submission" date="2021-03" db="EMBL/GenBank/DDBJ databases">
        <authorList>
            <person name="Shang D.-D."/>
            <person name="Du Z.-J."/>
            <person name="Chen G.-J."/>
        </authorList>
    </citation>
    <scope>NUCLEOTIDE SEQUENCE [LARGE SCALE GENOMIC DNA]</scope>
    <source>
        <strain evidence="2 3">F1192</strain>
    </source>
</reference>
<feature type="transmembrane region" description="Helical" evidence="1">
    <location>
        <begin position="53"/>
        <end position="76"/>
    </location>
</feature>
<organism evidence="2 3">
    <name type="scientific">Psychrobacter coccoides</name>
    <dbReference type="NCBI Taxonomy" id="2818440"/>
    <lineage>
        <taxon>Bacteria</taxon>
        <taxon>Pseudomonadati</taxon>
        <taxon>Pseudomonadota</taxon>
        <taxon>Gammaproteobacteria</taxon>
        <taxon>Moraxellales</taxon>
        <taxon>Moraxellaceae</taxon>
        <taxon>Psychrobacter</taxon>
    </lineage>
</organism>
<keyword evidence="3" id="KW-1185">Reference proteome</keyword>
<gene>
    <name evidence="2" type="ORF">J3492_06490</name>
</gene>
<evidence type="ECO:0000313" key="2">
    <source>
        <dbReference type="EMBL" id="MBO1530861.1"/>
    </source>
</evidence>
<keyword evidence="1" id="KW-0472">Membrane</keyword>
<dbReference type="EMBL" id="JAGBKM010000009">
    <property type="protein sequence ID" value="MBO1530861.1"/>
    <property type="molecule type" value="Genomic_DNA"/>
</dbReference>
<evidence type="ECO:0000256" key="1">
    <source>
        <dbReference type="SAM" id="Phobius"/>
    </source>
</evidence>
<proteinExistence type="predicted"/>
<keyword evidence="1" id="KW-0812">Transmembrane</keyword>
<protein>
    <submittedName>
        <fullName evidence="2">Uncharacterized protein</fullName>
    </submittedName>
</protein>
<dbReference type="RefSeq" id="WP_207990992.1">
    <property type="nucleotide sequence ID" value="NZ_JAGBKM010000009.1"/>
</dbReference>
<keyword evidence="1" id="KW-1133">Transmembrane helix</keyword>